<organism evidence="1 2">
    <name type="scientific">Candidatus Tidjanibacter faecipullorum</name>
    <dbReference type="NCBI Taxonomy" id="2838766"/>
    <lineage>
        <taxon>Bacteria</taxon>
        <taxon>Pseudomonadati</taxon>
        <taxon>Bacteroidota</taxon>
        <taxon>Bacteroidia</taxon>
        <taxon>Bacteroidales</taxon>
        <taxon>Rikenellaceae</taxon>
        <taxon>Tidjanibacter</taxon>
    </lineage>
</organism>
<dbReference type="AlphaFoldDB" id="A0A9D2DE36"/>
<reference evidence="1" key="1">
    <citation type="journal article" date="2021" name="PeerJ">
        <title>Extensive microbial diversity within the chicken gut microbiome revealed by metagenomics and culture.</title>
        <authorList>
            <person name="Gilroy R."/>
            <person name="Ravi A."/>
            <person name="Getino M."/>
            <person name="Pursley I."/>
            <person name="Horton D.L."/>
            <person name="Alikhan N.F."/>
            <person name="Baker D."/>
            <person name="Gharbi K."/>
            <person name="Hall N."/>
            <person name="Watson M."/>
            <person name="Adriaenssens E.M."/>
            <person name="Foster-Nyarko E."/>
            <person name="Jarju S."/>
            <person name="Secka A."/>
            <person name="Antonio M."/>
            <person name="Oren A."/>
            <person name="Chaudhuri R.R."/>
            <person name="La Ragione R."/>
            <person name="Hildebrand F."/>
            <person name="Pallen M.J."/>
        </authorList>
    </citation>
    <scope>NUCLEOTIDE SEQUENCE</scope>
    <source>
        <strain evidence="1">ChiHjej11B10-19426</strain>
    </source>
</reference>
<gene>
    <name evidence="1" type="ORF">H9816_04635</name>
</gene>
<dbReference type="Proteomes" id="UP000824014">
    <property type="component" value="Unassembled WGS sequence"/>
</dbReference>
<comment type="caution">
    <text evidence="1">The sequence shown here is derived from an EMBL/GenBank/DDBJ whole genome shotgun (WGS) entry which is preliminary data.</text>
</comment>
<evidence type="ECO:0000313" key="1">
    <source>
        <dbReference type="EMBL" id="HIZ15177.1"/>
    </source>
</evidence>
<protein>
    <submittedName>
        <fullName evidence="1">DUF1320 family protein</fullName>
    </submittedName>
</protein>
<dbReference type="EMBL" id="DXCC01000015">
    <property type="protein sequence ID" value="HIZ15177.1"/>
    <property type="molecule type" value="Genomic_DNA"/>
</dbReference>
<reference evidence="1" key="2">
    <citation type="submission" date="2021-04" db="EMBL/GenBank/DDBJ databases">
        <authorList>
            <person name="Gilroy R."/>
        </authorList>
    </citation>
    <scope>NUCLEOTIDE SEQUENCE</scope>
    <source>
        <strain evidence="1">ChiHjej11B10-19426</strain>
    </source>
</reference>
<dbReference type="Pfam" id="PF07030">
    <property type="entry name" value="Phage_Mu_Gp36"/>
    <property type="match status" value="1"/>
</dbReference>
<name>A0A9D2DE36_9BACT</name>
<dbReference type="InterPro" id="IPR009752">
    <property type="entry name" value="Phage_Mu_GpJ"/>
</dbReference>
<evidence type="ECO:0000313" key="2">
    <source>
        <dbReference type="Proteomes" id="UP000824014"/>
    </source>
</evidence>
<sequence>MFITKEELQTAIYEYQLTDITGGAMDDLAVRHAVAAAVSEASGYLNAKYDIKAIFSAEGDDRHPLLVEHIKSIAVWYLIKRANTDLIFDRAKEYYKAAVEWLKLVAGVGTDDETIAPDLPLRRDETGDGGKVMTRFRFGSHPKFDNGLDDAFNYRLRGFNND</sequence>
<accession>A0A9D2DE36</accession>
<proteinExistence type="predicted"/>